<feature type="compositionally biased region" description="Basic residues" evidence="1">
    <location>
        <begin position="14"/>
        <end position="27"/>
    </location>
</feature>
<feature type="compositionally biased region" description="Basic and acidic residues" evidence="1">
    <location>
        <begin position="87"/>
        <end position="109"/>
    </location>
</feature>
<reference evidence="2" key="3">
    <citation type="journal article" date="2017" name="Nature">
        <title>Genome sequence of the progenitor of the wheat D genome Aegilops tauschii.</title>
        <authorList>
            <person name="Luo M.C."/>
            <person name="Gu Y.Q."/>
            <person name="Puiu D."/>
            <person name="Wang H."/>
            <person name="Twardziok S.O."/>
            <person name="Deal K.R."/>
            <person name="Huo N."/>
            <person name="Zhu T."/>
            <person name="Wang L."/>
            <person name="Wang Y."/>
            <person name="McGuire P.E."/>
            <person name="Liu S."/>
            <person name="Long H."/>
            <person name="Ramasamy R.K."/>
            <person name="Rodriguez J.C."/>
            <person name="Van S.L."/>
            <person name="Yuan L."/>
            <person name="Wang Z."/>
            <person name="Xia Z."/>
            <person name="Xiao L."/>
            <person name="Anderson O.D."/>
            <person name="Ouyang S."/>
            <person name="Liang Y."/>
            <person name="Zimin A.V."/>
            <person name="Pertea G."/>
            <person name="Qi P."/>
            <person name="Bennetzen J.L."/>
            <person name="Dai X."/>
            <person name="Dawson M.W."/>
            <person name="Muller H.G."/>
            <person name="Kugler K."/>
            <person name="Rivarola-Duarte L."/>
            <person name="Spannagl M."/>
            <person name="Mayer K.F.X."/>
            <person name="Lu F.H."/>
            <person name="Bevan M.W."/>
            <person name="Leroy P."/>
            <person name="Li P."/>
            <person name="You F.M."/>
            <person name="Sun Q."/>
            <person name="Liu Z."/>
            <person name="Lyons E."/>
            <person name="Wicker T."/>
            <person name="Salzberg S.L."/>
            <person name="Devos K.M."/>
            <person name="Dvorak J."/>
        </authorList>
    </citation>
    <scope>NUCLEOTIDE SEQUENCE [LARGE SCALE GENOMIC DNA]</scope>
    <source>
        <strain evidence="2">cv. AL8/78</strain>
    </source>
</reference>
<dbReference type="AlphaFoldDB" id="A0A453MXQ1"/>
<reference evidence="2" key="5">
    <citation type="journal article" date="2021" name="G3 (Bethesda)">
        <title>Aegilops tauschii genome assembly Aet v5.0 features greater sequence contiguity and improved annotation.</title>
        <authorList>
            <person name="Wang L."/>
            <person name="Zhu T."/>
            <person name="Rodriguez J.C."/>
            <person name="Deal K.R."/>
            <person name="Dubcovsky J."/>
            <person name="McGuire P.E."/>
            <person name="Lux T."/>
            <person name="Spannagl M."/>
            <person name="Mayer K.F.X."/>
            <person name="Baldrich P."/>
            <person name="Meyers B.C."/>
            <person name="Huo N."/>
            <person name="Gu Y.Q."/>
            <person name="Zhou H."/>
            <person name="Devos K.M."/>
            <person name="Bennetzen J.L."/>
            <person name="Unver T."/>
            <person name="Budak H."/>
            <person name="Gulick P.J."/>
            <person name="Galiba G."/>
            <person name="Kalapos B."/>
            <person name="Nelson D.R."/>
            <person name="Li P."/>
            <person name="You F.M."/>
            <person name="Luo M.C."/>
            <person name="Dvorak J."/>
        </authorList>
    </citation>
    <scope>NUCLEOTIDE SEQUENCE [LARGE SCALE GENOMIC DNA]</scope>
    <source>
        <strain evidence="2">cv. AL8/78</strain>
    </source>
</reference>
<sequence length="135" mass="15433">PTPDPASRPLSFLGRRHHTAAPSHARRCPAPFPQDSLPSPPQSPAFPQRPAWRHCLRCSPRPDARPALAPSVARSRIHAWYFTRTTEAPRDHRLHDGDRRGRDGGREGRAPLLPQCPRWPRVRRKRRVPGRRILP</sequence>
<proteinExistence type="predicted"/>
<reference evidence="2" key="4">
    <citation type="submission" date="2019-03" db="UniProtKB">
        <authorList>
            <consortium name="EnsemblPlants"/>
        </authorList>
    </citation>
    <scope>IDENTIFICATION</scope>
</reference>
<evidence type="ECO:0000313" key="2">
    <source>
        <dbReference type="EnsemblPlants" id="AET6Gv20137100.6"/>
    </source>
</evidence>
<name>A0A453MXQ1_AEGTS</name>
<protein>
    <submittedName>
        <fullName evidence="2">Uncharacterized protein</fullName>
    </submittedName>
</protein>
<accession>A0A453MXQ1</accession>
<dbReference type="EnsemblPlants" id="AET6Gv20137100.6">
    <property type="protein sequence ID" value="AET6Gv20137100.6"/>
    <property type="gene ID" value="AET6Gv20137100"/>
</dbReference>
<dbReference type="Proteomes" id="UP000015105">
    <property type="component" value="Chromosome 6D"/>
</dbReference>
<feature type="region of interest" description="Disordered" evidence="1">
    <location>
        <begin position="84"/>
        <end position="135"/>
    </location>
</feature>
<evidence type="ECO:0000256" key="1">
    <source>
        <dbReference type="SAM" id="MobiDB-lite"/>
    </source>
</evidence>
<reference evidence="3" key="1">
    <citation type="journal article" date="2014" name="Science">
        <title>Ancient hybridizations among the ancestral genomes of bread wheat.</title>
        <authorList>
            <consortium name="International Wheat Genome Sequencing Consortium,"/>
            <person name="Marcussen T."/>
            <person name="Sandve S.R."/>
            <person name="Heier L."/>
            <person name="Spannagl M."/>
            <person name="Pfeifer M."/>
            <person name="Jakobsen K.S."/>
            <person name="Wulff B.B."/>
            <person name="Steuernagel B."/>
            <person name="Mayer K.F."/>
            <person name="Olsen O.A."/>
        </authorList>
    </citation>
    <scope>NUCLEOTIDE SEQUENCE [LARGE SCALE GENOMIC DNA]</scope>
    <source>
        <strain evidence="3">cv. AL8/78</strain>
    </source>
</reference>
<reference evidence="3" key="2">
    <citation type="journal article" date="2017" name="Nat. Plants">
        <title>The Aegilops tauschii genome reveals multiple impacts of transposons.</title>
        <authorList>
            <person name="Zhao G."/>
            <person name="Zou C."/>
            <person name="Li K."/>
            <person name="Wang K."/>
            <person name="Li T."/>
            <person name="Gao L."/>
            <person name="Zhang X."/>
            <person name="Wang H."/>
            <person name="Yang Z."/>
            <person name="Liu X."/>
            <person name="Jiang W."/>
            <person name="Mao L."/>
            <person name="Kong X."/>
            <person name="Jiao Y."/>
            <person name="Jia J."/>
        </authorList>
    </citation>
    <scope>NUCLEOTIDE SEQUENCE [LARGE SCALE GENOMIC DNA]</scope>
    <source>
        <strain evidence="3">cv. AL8/78</strain>
    </source>
</reference>
<feature type="compositionally biased region" description="Basic residues" evidence="1">
    <location>
        <begin position="120"/>
        <end position="135"/>
    </location>
</feature>
<evidence type="ECO:0000313" key="3">
    <source>
        <dbReference type="Proteomes" id="UP000015105"/>
    </source>
</evidence>
<organism evidence="2 3">
    <name type="scientific">Aegilops tauschii subsp. strangulata</name>
    <name type="common">Goatgrass</name>
    <dbReference type="NCBI Taxonomy" id="200361"/>
    <lineage>
        <taxon>Eukaryota</taxon>
        <taxon>Viridiplantae</taxon>
        <taxon>Streptophyta</taxon>
        <taxon>Embryophyta</taxon>
        <taxon>Tracheophyta</taxon>
        <taxon>Spermatophyta</taxon>
        <taxon>Magnoliopsida</taxon>
        <taxon>Liliopsida</taxon>
        <taxon>Poales</taxon>
        <taxon>Poaceae</taxon>
        <taxon>BOP clade</taxon>
        <taxon>Pooideae</taxon>
        <taxon>Triticodae</taxon>
        <taxon>Triticeae</taxon>
        <taxon>Triticinae</taxon>
        <taxon>Aegilops</taxon>
    </lineage>
</organism>
<feature type="region of interest" description="Disordered" evidence="1">
    <location>
        <begin position="1"/>
        <end position="49"/>
    </location>
</feature>
<keyword evidence="3" id="KW-1185">Reference proteome</keyword>
<dbReference type="Gramene" id="AET6Gv20137100.6">
    <property type="protein sequence ID" value="AET6Gv20137100.6"/>
    <property type="gene ID" value="AET6Gv20137100"/>
</dbReference>